<organism evidence="3 4">
    <name type="scientific">Pantoea latae</name>
    <dbReference type="NCBI Taxonomy" id="1964541"/>
    <lineage>
        <taxon>Bacteria</taxon>
        <taxon>Pseudomonadati</taxon>
        <taxon>Pseudomonadota</taxon>
        <taxon>Gammaproteobacteria</taxon>
        <taxon>Enterobacterales</taxon>
        <taxon>Erwiniaceae</taxon>
        <taxon>Pantoea</taxon>
    </lineage>
</organism>
<feature type="signal peptide" evidence="1">
    <location>
        <begin position="1"/>
        <end position="23"/>
    </location>
</feature>
<dbReference type="PANTHER" id="PTHR37017:SF11">
    <property type="entry name" value="ESTERASE_LIPASE_THIOESTERASE DOMAIN-CONTAINING PROTEIN"/>
    <property type="match status" value="1"/>
</dbReference>
<evidence type="ECO:0000259" key="2">
    <source>
        <dbReference type="Pfam" id="PF12697"/>
    </source>
</evidence>
<dbReference type="PANTHER" id="PTHR37017">
    <property type="entry name" value="AB HYDROLASE-1 DOMAIN-CONTAINING PROTEIN-RELATED"/>
    <property type="match status" value="1"/>
</dbReference>
<accession>A0A1V9D9N2</accession>
<gene>
    <name evidence="3" type="ORF">B2J69_20295</name>
</gene>
<dbReference type="RefSeq" id="WP_081141737.1">
    <property type="nucleotide sequence ID" value="NZ_MWUE01000033.1"/>
</dbReference>
<evidence type="ECO:0000313" key="4">
    <source>
        <dbReference type="Proteomes" id="UP000192769"/>
    </source>
</evidence>
<keyword evidence="1" id="KW-0732">Signal</keyword>
<dbReference type="OrthoDB" id="9814966at2"/>
<dbReference type="Gene3D" id="3.40.50.1820">
    <property type="entry name" value="alpha/beta hydrolase"/>
    <property type="match status" value="1"/>
</dbReference>
<reference evidence="3 4" key="1">
    <citation type="submission" date="2017-02" db="EMBL/GenBank/DDBJ databases">
        <title>Whole genome shotgun sequence of Pantoea agglomerans strain AS1 isolated from a cycad, Zamia floridana in Central Florida, USA.</title>
        <authorList>
            <person name="Lata P."/>
            <person name="Govindarajan S."/>
            <person name="Qi F."/>
            <person name="Li J.-L."/>
            <person name="Maurya S.K."/>
            <person name="Sahoo M.K."/>
        </authorList>
    </citation>
    <scope>NUCLEOTIDE SEQUENCE [LARGE SCALE GENOMIC DNA]</scope>
    <source>
        <strain evidence="3 4">AS1</strain>
    </source>
</reference>
<dbReference type="Pfam" id="PF12697">
    <property type="entry name" value="Abhydrolase_6"/>
    <property type="match status" value="1"/>
</dbReference>
<dbReference type="InterPro" id="IPR000073">
    <property type="entry name" value="AB_hydrolase_1"/>
</dbReference>
<name>A0A1V9D9N2_9GAMM</name>
<comment type="caution">
    <text evidence="3">The sequence shown here is derived from an EMBL/GenBank/DDBJ whole genome shotgun (WGS) entry which is preliminary data.</text>
</comment>
<dbReference type="AlphaFoldDB" id="A0A1V9D9N2"/>
<evidence type="ECO:0000313" key="3">
    <source>
        <dbReference type="EMBL" id="OQP30583.1"/>
    </source>
</evidence>
<dbReference type="SUPFAM" id="SSF53474">
    <property type="entry name" value="alpha/beta-Hydrolases"/>
    <property type="match status" value="1"/>
</dbReference>
<feature type="chain" id="PRO_5013093910" description="AB hydrolase-1 domain-containing protein" evidence="1">
    <location>
        <begin position="24"/>
        <end position="250"/>
    </location>
</feature>
<feature type="domain" description="AB hydrolase-1" evidence="2">
    <location>
        <begin position="29"/>
        <end position="241"/>
    </location>
</feature>
<proteinExistence type="predicted"/>
<keyword evidence="4" id="KW-1185">Reference proteome</keyword>
<sequence>MKAVVRFFSLGLLALSAAPLVHADEIHSVVLVHGAFADGSSWDRVIPLLQAKNYEVIAVQLPLTSLQDDVTATQRAIARAKGDVVLAGHSWGGTVITEAGNDEKVKALVYVAAFAPDKDQTTAALADSYPAPPGSASLTKSADGFLSLPPSALADDFAPDVPAAQQKLMSATQGPIRAAAFGDKVAQAAWAQKPSWYLVSTQDRMINPDLQRAMAHKIHAQTREVASSHVSMVSHPDDVARMITAAVQAK</sequence>
<dbReference type="Proteomes" id="UP000192769">
    <property type="component" value="Unassembled WGS sequence"/>
</dbReference>
<dbReference type="EMBL" id="MWUE01000033">
    <property type="protein sequence ID" value="OQP30583.1"/>
    <property type="molecule type" value="Genomic_DNA"/>
</dbReference>
<evidence type="ECO:0000256" key="1">
    <source>
        <dbReference type="SAM" id="SignalP"/>
    </source>
</evidence>
<dbReference type="InterPro" id="IPR029058">
    <property type="entry name" value="AB_hydrolase_fold"/>
</dbReference>
<protein>
    <recommendedName>
        <fullName evidence="2">AB hydrolase-1 domain-containing protein</fullName>
    </recommendedName>
</protein>
<dbReference type="InterPro" id="IPR052897">
    <property type="entry name" value="Sec-Metab_Biosynth_Hydrolase"/>
</dbReference>